<evidence type="ECO:0000313" key="4">
    <source>
        <dbReference type="EMBL" id="KAK7453499.1"/>
    </source>
</evidence>
<dbReference type="Proteomes" id="UP001498398">
    <property type="component" value="Unassembled WGS sequence"/>
</dbReference>
<reference evidence="4 5" key="1">
    <citation type="submission" date="2024-01" db="EMBL/GenBank/DDBJ databases">
        <title>A draft genome for the cacao thread blight pathogen Marasmiellus scandens.</title>
        <authorList>
            <person name="Baruah I.K."/>
            <person name="Leung J."/>
            <person name="Bukari Y."/>
            <person name="Amoako-Attah I."/>
            <person name="Meinhardt L.W."/>
            <person name="Bailey B.A."/>
            <person name="Cohen S.P."/>
        </authorList>
    </citation>
    <scope>NUCLEOTIDE SEQUENCE [LARGE SCALE GENOMIC DNA]</scope>
    <source>
        <strain evidence="4 5">GH-19</strain>
    </source>
</reference>
<feature type="region of interest" description="Disordered" evidence="1">
    <location>
        <begin position="159"/>
        <end position="178"/>
    </location>
</feature>
<dbReference type="EMBL" id="JBANRG010000026">
    <property type="protein sequence ID" value="KAK7453499.1"/>
    <property type="molecule type" value="Genomic_DNA"/>
</dbReference>
<gene>
    <name evidence="4" type="ORF">VKT23_011776</name>
</gene>
<dbReference type="Gene3D" id="2.60.120.260">
    <property type="entry name" value="Galactose-binding domain-like"/>
    <property type="match status" value="1"/>
</dbReference>
<comment type="caution">
    <text evidence="4">The sequence shown here is derived from an EMBL/GenBank/DDBJ whole genome shotgun (WGS) entry which is preliminary data.</text>
</comment>
<accession>A0ABR1JC12</accession>
<feature type="chain" id="PRO_5045520292" description="Mid2 domain-containing protein" evidence="3">
    <location>
        <begin position="24"/>
        <end position="362"/>
    </location>
</feature>
<organism evidence="4 5">
    <name type="scientific">Marasmiellus scandens</name>
    <dbReference type="NCBI Taxonomy" id="2682957"/>
    <lineage>
        <taxon>Eukaryota</taxon>
        <taxon>Fungi</taxon>
        <taxon>Dikarya</taxon>
        <taxon>Basidiomycota</taxon>
        <taxon>Agaricomycotina</taxon>
        <taxon>Agaricomycetes</taxon>
        <taxon>Agaricomycetidae</taxon>
        <taxon>Agaricales</taxon>
        <taxon>Marasmiineae</taxon>
        <taxon>Omphalotaceae</taxon>
        <taxon>Marasmiellus</taxon>
    </lineage>
</organism>
<evidence type="ECO:0000256" key="3">
    <source>
        <dbReference type="SAM" id="SignalP"/>
    </source>
</evidence>
<evidence type="ECO:0000256" key="1">
    <source>
        <dbReference type="SAM" id="MobiDB-lite"/>
    </source>
</evidence>
<keyword evidence="2" id="KW-0812">Transmembrane</keyword>
<feature type="compositionally biased region" description="Low complexity" evidence="1">
    <location>
        <begin position="159"/>
        <end position="169"/>
    </location>
</feature>
<proteinExistence type="predicted"/>
<evidence type="ECO:0008006" key="6">
    <source>
        <dbReference type="Google" id="ProtNLM"/>
    </source>
</evidence>
<sequence>MWSLAFFHILLGCIPKLIILAHAIHNVTVNNTDPNIVYSAHDWTFSTYNSGATDHWSSFEGAMAVYNFTGVAIYYSVHLYSNHDIAGVNLSLDGRAGDDVQLFDPNSTQHGETPVIVWSKTNLENINHSLTAQIPRDVGLISLDTLIVTVLDSGDPGSAATGTSAVTSSNIPTNPSDRLSVPSKKRTIGIAVGTVLGFVVVGALVGCLFIYRKRQMQPSTTAQSTNNTAPSNGARLVPVPRFIGHKFDAFSNQSTIGYKFLPEVHSASTASLPSIVQANIKPDDNRFKQLPELPNNVYSPQTFTEAYPAGISWTELGPFSGTSFVGTQDGESGTGRYSIRTISTPPPNYVSGLDSIARKGFK</sequence>
<keyword evidence="3" id="KW-0732">Signal</keyword>
<name>A0ABR1JC12_9AGAR</name>
<evidence type="ECO:0000256" key="2">
    <source>
        <dbReference type="SAM" id="Phobius"/>
    </source>
</evidence>
<keyword evidence="2" id="KW-0472">Membrane</keyword>
<feature type="transmembrane region" description="Helical" evidence="2">
    <location>
        <begin position="188"/>
        <end position="211"/>
    </location>
</feature>
<protein>
    <recommendedName>
        <fullName evidence="6">Mid2 domain-containing protein</fullName>
    </recommendedName>
</protein>
<evidence type="ECO:0000313" key="5">
    <source>
        <dbReference type="Proteomes" id="UP001498398"/>
    </source>
</evidence>
<keyword evidence="2" id="KW-1133">Transmembrane helix</keyword>
<keyword evidence="5" id="KW-1185">Reference proteome</keyword>
<feature type="signal peptide" evidence="3">
    <location>
        <begin position="1"/>
        <end position="23"/>
    </location>
</feature>